<reference evidence="11 12" key="1">
    <citation type="submission" date="2014-08" db="EMBL/GenBank/DDBJ databases">
        <title>Complete genome sequence of Corynebacterium aquilae S-613T(T) (=DSM 44791(T)), isolated from the choana of a healthy golden eagle.</title>
        <authorList>
            <person name="Ruckert C."/>
            <person name="Albersmeier A."/>
            <person name="Winkler A."/>
            <person name="Kalinowski J."/>
        </authorList>
    </citation>
    <scope>NUCLEOTIDE SEQUENCE [LARGE SCALE GENOMIC DNA]</scope>
    <source>
        <strain evidence="11 12">S-613</strain>
    </source>
</reference>
<dbReference type="EC" id="3.1.1.29" evidence="1 8"/>
<dbReference type="CDD" id="cd00462">
    <property type="entry name" value="PTH"/>
    <property type="match status" value="1"/>
</dbReference>
<dbReference type="PROSITE" id="PS01195">
    <property type="entry name" value="PEPT_TRNA_HYDROL_1"/>
    <property type="match status" value="1"/>
</dbReference>
<dbReference type="InterPro" id="IPR018171">
    <property type="entry name" value="Pept_tRNA_hydro_CS"/>
</dbReference>
<keyword evidence="8" id="KW-0963">Cytoplasm</keyword>
<comment type="subcellular location">
    <subcellularLocation>
        <location evidence="8">Cytoplasm</location>
    </subcellularLocation>
</comment>
<feature type="binding site" evidence="8">
    <location>
        <position position="69"/>
    </location>
    <ligand>
        <name>tRNA</name>
        <dbReference type="ChEBI" id="CHEBI:17843"/>
    </ligand>
</feature>
<feature type="active site" description="Proton acceptor" evidence="8">
    <location>
        <position position="21"/>
    </location>
</feature>
<evidence type="ECO:0000256" key="1">
    <source>
        <dbReference type="ARBA" id="ARBA00013260"/>
    </source>
</evidence>
<feature type="binding site" evidence="8">
    <location>
        <position position="67"/>
    </location>
    <ligand>
        <name>tRNA</name>
        <dbReference type="ChEBI" id="CHEBI:17843"/>
    </ligand>
</feature>
<dbReference type="PANTHER" id="PTHR17224">
    <property type="entry name" value="PEPTIDYL-TRNA HYDROLASE"/>
    <property type="match status" value="1"/>
</dbReference>
<evidence type="ECO:0000256" key="8">
    <source>
        <dbReference type="HAMAP-Rule" id="MF_00083"/>
    </source>
</evidence>
<protein>
    <recommendedName>
        <fullName evidence="7 8">Peptidyl-tRNA hydrolase</fullName>
        <shortName evidence="8">Pth</shortName>
        <ecNumber evidence="1 8">3.1.1.29</ecNumber>
    </recommendedName>
</protein>
<dbReference type="EMBL" id="CP009245">
    <property type="protein sequence ID" value="APT84615.1"/>
    <property type="molecule type" value="Genomic_DNA"/>
</dbReference>
<dbReference type="PANTHER" id="PTHR17224:SF1">
    <property type="entry name" value="PEPTIDYL-TRNA HYDROLASE"/>
    <property type="match status" value="1"/>
</dbReference>
<dbReference type="InterPro" id="IPR001328">
    <property type="entry name" value="Pept_tRNA_hydro"/>
</dbReference>
<dbReference type="GO" id="GO:0006515">
    <property type="term" value="P:protein quality control for misfolded or incompletely synthesized proteins"/>
    <property type="evidence" value="ECO:0007669"/>
    <property type="project" value="UniProtKB-UniRule"/>
</dbReference>
<dbReference type="GO" id="GO:0072344">
    <property type="term" value="P:rescue of stalled ribosome"/>
    <property type="evidence" value="ECO:0007669"/>
    <property type="project" value="UniProtKB-UniRule"/>
</dbReference>
<dbReference type="PROSITE" id="PS01196">
    <property type="entry name" value="PEPT_TRNA_HYDROL_2"/>
    <property type="match status" value="1"/>
</dbReference>
<evidence type="ECO:0000256" key="10">
    <source>
        <dbReference type="RuleBase" id="RU004320"/>
    </source>
</evidence>
<keyword evidence="2 8" id="KW-0820">tRNA-binding</keyword>
<evidence type="ECO:0000256" key="2">
    <source>
        <dbReference type="ARBA" id="ARBA00022555"/>
    </source>
</evidence>
<feature type="site" description="Stabilizes the basic form of H active site to accept a proton" evidence="8">
    <location>
        <position position="94"/>
    </location>
</feature>
<accession>A0A1L7CFK6</accession>
<dbReference type="SUPFAM" id="SSF53178">
    <property type="entry name" value="Peptidyl-tRNA hydrolase-like"/>
    <property type="match status" value="1"/>
</dbReference>
<evidence type="ECO:0000256" key="7">
    <source>
        <dbReference type="ARBA" id="ARBA00050038"/>
    </source>
</evidence>
<evidence type="ECO:0000256" key="3">
    <source>
        <dbReference type="ARBA" id="ARBA00022801"/>
    </source>
</evidence>
<evidence type="ECO:0000256" key="9">
    <source>
        <dbReference type="RuleBase" id="RU000673"/>
    </source>
</evidence>
<dbReference type="HAMAP" id="MF_00083">
    <property type="entry name" value="Pept_tRNA_hydro_bact"/>
    <property type="match status" value="1"/>
</dbReference>
<comment type="similarity">
    <text evidence="5 8 10">Belongs to the PTH family.</text>
</comment>
<dbReference type="Gene3D" id="3.40.50.1470">
    <property type="entry name" value="Peptidyl-tRNA hydrolase"/>
    <property type="match status" value="1"/>
</dbReference>
<feature type="binding site" evidence="8">
    <location>
        <position position="16"/>
    </location>
    <ligand>
        <name>tRNA</name>
        <dbReference type="ChEBI" id="CHEBI:17843"/>
    </ligand>
</feature>
<evidence type="ECO:0000313" key="11">
    <source>
        <dbReference type="EMBL" id="APT84615.1"/>
    </source>
</evidence>
<evidence type="ECO:0000256" key="5">
    <source>
        <dbReference type="ARBA" id="ARBA00038063"/>
    </source>
</evidence>
<dbReference type="NCBIfam" id="TIGR00447">
    <property type="entry name" value="pth"/>
    <property type="match status" value="1"/>
</dbReference>
<comment type="function">
    <text evidence="8">Catalyzes the release of premature peptidyl moieties from peptidyl-tRNA molecules trapped in stalled 50S ribosomal subunits, and thus maintains levels of free tRNAs and 50S ribosomes.</text>
</comment>
<dbReference type="RefSeq" id="WP_075728418.1">
    <property type="nucleotide sequence ID" value="NZ_CP009245.1"/>
</dbReference>
<keyword evidence="3 8" id="KW-0378">Hydrolase</keyword>
<name>A0A1L7CFK6_9CORY</name>
<dbReference type="Pfam" id="PF01195">
    <property type="entry name" value="Pept_tRNA_hydro"/>
    <property type="match status" value="1"/>
</dbReference>
<keyword evidence="12" id="KW-1185">Reference proteome</keyword>
<dbReference type="FunFam" id="3.40.50.1470:FF:000001">
    <property type="entry name" value="Peptidyl-tRNA hydrolase"/>
    <property type="match status" value="1"/>
</dbReference>
<comment type="function">
    <text evidence="8">Hydrolyzes ribosome-free peptidyl-tRNAs (with 1 or more amino acids incorporated), which drop off the ribosome during protein synthesis, or as a result of ribosome stalling.</text>
</comment>
<comment type="subunit">
    <text evidence="8">Monomer.</text>
</comment>
<dbReference type="InterPro" id="IPR036416">
    <property type="entry name" value="Pept_tRNA_hydro_sf"/>
</dbReference>
<dbReference type="GO" id="GO:0004045">
    <property type="term" value="F:peptidyl-tRNA hydrolase activity"/>
    <property type="evidence" value="ECO:0007669"/>
    <property type="project" value="UniProtKB-UniRule"/>
</dbReference>
<feature type="binding site" evidence="8">
    <location>
        <position position="115"/>
    </location>
    <ligand>
        <name>tRNA</name>
        <dbReference type="ChEBI" id="CHEBI:17843"/>
    </ligand>
</feature>
<comment type="catalytic activity">
    <reaction evidence="6 8 9">
        <text>an N-acyl-L-alpha-aminoacyl-tRNA + H2O = an N-acyl-L-amino acid + a tRNA + H(+)</text>
        <dbReference type="Rhea" id="RHEA:54448"/>
        <dbReference type="Rhea" id="RHEA-COMP:10123"/>
        <dbReference type="Rhea" id="RHEA-COMP:13883"/>
        <dbReference type="ChEBI" id="CHEBI:15377"/>
        <dbReference type="ChEBI" id="CHEBI:15378"/>
        <dbReference type="ChEBI" id="CHEBI:59874"/>
        <dbReference type="ChEBI" id="CHEBI:78442"/>
        <dbReference type="ChEBI" id="CHEBI:138191"/>
        <dbReference type="EC" id="3.1.1.29"/>
    </reaction>
</comment>
<dbReference type="GO" id="GO:0005737">
    <property type="term" value="C:cytoplasm"/>
    <property type="evidence" value="ECO:0007669"/>
    <property type="project" value="UniProtKB-SubCell"/>
</dbReference>
<dbReference type="AlphaFoldDB" id="A0A1L7CFK6"/>
<organism evidence="11 12">
    <name type="scientific">Corynebacterium aquilae DSM 44791</name>
    <dbReference type="NCBI Taxonomy" id="1431546"/>
    <lineage>
        <taxon>Bacteria</taxon>
        <taxon>Bacillati</taxon>
        <taxon>Actinomycetota</taxon>
        <taxon>Actinomycetes</taxon>
        <taxon>Mycobacteriales</taxon>
        <taxon>Corynebacteriaceae</taxon>
        <taxon>Corynebacterium</taxon>
    </lineage>
</organism>
<evidence type="ECO:0000313" key="12">
    <source>
        <dbReference type="Proteomes" id="UP000185478"/>
    </source>
</evidence>
<dbReference type="OrthoDB" id="9800507at2"/>
<dbReference type="KEGG" id="caqu:CAQU_05515"/>
<sequence>MKNLLVVGLGNPGPEYEKTRHNVGYMVVDELARSNYVNLSQHKKTNTMLGAFKAGETTVALMRARCFMNESGGPVKAVAQFFKLSPADILVVHDELDQDFGTVSLKIGGGNNGHNGLKSISKALGTPEFARLKCGIGRPPGRQEPRSFVLKPFSKQEQQQLPGILDDACRSIDDYLRGR</sequence>
<keyword evidence="4 8" id="KW-0694">RNA-binding</keyword>
<dbReference type="STRING" id="1431546.CAQU_05515"/>
<feature type="site" description="Discriminates between blocked and unblocked aminoacyl-tRNA" evidence="8">
    <location>
        <position position="11"/>
    </location>
</feature>
<evidence type="ECO:0000256" key="4">
    <source>
        <dbReference type="ARBA" id="ARBA00022884"/>
    </source>
</evidence>
<gene>
    <name evidence="8" type="primary">pth</name>
    <name evidence="11" type="ORF">CAQU_05515</name>
</gene>
<dbReference type="Proteomes" id="UP000185478">
    <property type="component" value="Chromosome"/>
</dbReference>
<dbReference type="GO" id="GO:0000049">
    <property type="term" value="F:tRNA binding"/>
    <property type="evidence" value="ECO:0007669"/>
    <property type="project" value="UniProtKB-UniRule"/>
</dbReference>
<proteinExistence type="inferred from homology"/>
<evidence type="ECO:0000256" key="6">
    <source>
        <dbReference type="ARBA" id="ARBA00048707"/>
    </source>
</evidence>